<dbReference type="SMART" id="SM00886">
    <property type="entry name" value="Dabb"/>
    <property type="match status" value="1"/>
</dbReference>
<accession>A0A841QJ50</accession>
<reference evidence="3 4" key="1">
    <citation type="submission" date="2020-08" db="EMBL/GenBank/DDBJ databases">
        <title>Genomic Encyclopedia of Type Strains, Phase IV (KMG-IV): sequencing the most valuable type-strain genomes for metagenomic binning, comparative biology and taxonomic classification.</title>
        <authorList>
            <person name="Goeker M."/>
        </authorList>
    </citation>
    <scope>NUCLEOTIDE SEQUENCE [LARGE SCALE GENOMIC DNA]</scope>
    <source>
        <strain evidence="3 4">DSM 4491</strain>
    </source>
</reference>
<evidence type="ECO:0000256" key="1">
    <source>
        <dbReference type="SAM" id="SignalP"/>
    </source>
</evidence>
<dbReference type="Proteomes" id="UP000578000">
    <property type="component" value="Unassembled WGS sequence"/>
</dbReference>
<keyword evidence="4" id="KW-1185">Reference proteome</keyword>
<evidence type="ECO:0000313" key="4">
    <source>
        <dbReference type="Proteomes" id="UP000578000"/>
    </source>
</evidence>
<dbReference type="Pfam" id="PF07876">
    <property type="entry name" value="Dabb"/>
    <property type="match status" value="1"/>
</dbReference>
<dbReference type="InterPro" id="IPR013097">
    <property type="entry name" value="Dabb"/>
</dbReference>
<dbReference type="PROSITE" id="PS51502">
    <property type="entry name" value="S_R_A_B_BARREL"/>
    <property type="match status" value="1"/>
</dbReference>
<proteinExistence type="predicted"/>
<feature type="domain" description="Stress-response A/B barrel" evidence="2">
    <location>
        <begin position="64"/>
        <end position="174"/>
    </location>
</feature>
<keyword evidence="1" id="KW-0732">Signal</keyword>
<organism evidence="3 4">
    <name type="scientific">Acetobacter lovaniensis</name>
    <dbReference type="NCBI Taxonomy" id="104100"/>
    <lineage>
        <taxon>Bacteria</taxon>
        <taxon>Pseudomonadati</taxon>
        <taxon>Pseudomonadota</taxon>
        <taxon>Alphaproteobacteria</taxon>
        <taxon>Acetobacterales</taxon>
        <taxon>Acetobacteraceae</taxon>
        <taxon>Acetobacter</taxon>
    </lineage>
</organism>
<protein>
    <recommendedName>
        <fullName evidence="2">Stress-response A/B barrel domain-containing protein</fullName>
    </recommendedName>
</protein>
<name>A0A841QJ50_9PROT</name>
<dbReference type="EMBL" id="JACHIE010000025">
    <property type="protein sequence ID" value="MBB6458631.1"/>
    <property type="molecule type" value="Genomic_DNA"/>
</dbReference>
<sequence length="219" mass="24058">MKLKSRVARLVLSASFASLAAFGMSARPVLAAPALSKAAQQVRNEAHITGAARFTAPDFKPGLVRHMVMFRFNPHTTQAERNEVAKRFIALRHLSHRPDGSAPVLSIETGPQISGENADIGLEQAYLVTFRSEGDRNFYVGRPVVSDPRYFDPAHDAFKAFAAPYLEKVVVFDFPVRQAGSTEHHTELLNVQPLHFAVKGRPTNTQTTGCCSHIAKILP</sequence>
<comment type="caution">
    <text evidence="3">The sequence shown here is derived from an EMBL/GenBank/DDBJ whole genome shotgun (WGS) entry which is preliminary data.</text>
</comment>
<dbReference type="Gene3D" id="3.30.70.100">
    <property type="match status" value="1"/>
</dbReference>
<gene>
    <name evidence="3" type="ORF">HNR55_003242</name>
</gene>
<evidence type="ECO:0000313" key="3">
    <source>
        <dbReference type="EMBL" id="MBB6458631.1"/>
    </source>
</evidence>
<dbReference type="InterPro" id="IPR011008">
    <property type="entry name" value="Dimeric_a/b-barrel"/>
</dbReference>
<dbReference type="SUPFAM" id="SSF54909">
    <property type="entry name" value="Dimeric alpha+beta barrel"/>
    <property type="match status" value="1"/>
</dbReference>
<feature type="chain" id="PRO_5032415827" description="Stress-response A/B barrel domain-containing protein" evidence="1">
    <location>
        <begin position="21"/>
        <end position="219"/>
    </location>
</feature>
<feature type="signal peptide" evidence="1">
    <location>
        <begin position="1"/>
        <end position="20"/>
    </location>
</feature>
<dbReference type="AlphaFoldDB" id="A0A841QJ50"/>
<evidence type="ECO:0000259" key="2">
    <source>
        <dbReference type="PROSITE" id="PS51502"/>
    </source>
</evidence>